<organism evidence="7 8">
    <name type="scientific">Saguinine gammaherpesvirus 1</name>
    <dbReference type="NCBI Taxonomy" id="2169901"/>
    <lineage>
        <taxon>Viruses</taxon>
        <taxon>Duplodnaviria</taxon>
        <taxon>Heunggongvirae</taxon>
        <taxon>Peploviricota</taxon>
        <taxon>Herviviricetes</taxon>
        <taxon>Herpesvirales</taxon>
        <taxon>Orthoherpesviridae</taxon>
        <taxon>Gammaherpesvirinae</taxon>
    </lineage>
</organism>
<evidence type="ECO:0000313" key="8">
    <source>
        <dbReference type="Proteomes" id="UP001142430"/>
    </source>
</evidence>
<protein>
    <submittedName>
        <fullName evidence="7">UL17-like protein</fullName>
    </submittedName>
</protein>
<keyword evidence="4" id="KW-0946">Virion</keyword>
<keyword evidence="5" id="KW-0426">Late protein</keyword>
<keyword evidence="1" id="KW-0167">Capsid protein</keyword>
<keyword evidence="6" id="KW-0231">Viral genome packaging</keyword>
<sequence>MDVHTQNWRMLRHMKGVVAHLVISRDLLAYYGVPWETTNLNYSFKTRNYDYRLTTVKFTRTGGEIISSVTYPGFPDRSLATSVVIQIDEDGLFNPFNVLVVRIYDTNCGNCYFIPLLYLSLLQNYPVNGTCDQSLDQCNKITEGTPFQQLCQDVKHKGAATMASLQNKSSLEVLASLLETRPKVKLDSTSRHHVALETPGDIRCGLQIKSTMFTETYINKNPAPKIQLLFPHIMKFTVTKIKCPLTSCTMWVGWNTETNSLQLLPLKSIFETMSDDGLAMVEPLRVIHNEQTFLYSKQEAFLNSLERNLSANNYSIRQKIPITIYDMTDIDCIKDFFTEICHVILKAASPLCAWVKAAMVSNDYQINHNCWYWRDEYPLWATHSPVLGENLEGIDLDYKMNNMWLKLLNVKAIKKQVTGNLSVSLIVNSKLEGWLVLPGGFVIKGKYELTAEELSYIRSQYG</sequence>
<accession>A0A9Q8QXW1</accession>
<evidence type="ECO:0000256" key="5">
    <source>
        <dbReference type="ARBA" id="ARBA00022921"/>
    </source>
</evidence>
<dbReference type="Pfam" id="PF04559">
    <property type="entry name" value="Herpes_UL17"/>
    <property type="match status" value="1"/>
</dbReference>
<evidence type="ECO:0000313" key="7">
    <source>
        <dbReference type="EMBL" id="UNP64490.1"/>
    </source>
</evidence>
<dbReference type="GO" id="GO:0051276">
    <property type="term" value="P:chromosome organization"/>
    <property type="evidence" value="ECO:0007669"/>
    <property type="project" value="InterPro"/>
</dbReference>
<reference evidence="7" key="1">
    <citation type="submission" date="2021-09" db="EMBL/GenBank/DDBJ databases">
        <title>The complete genome of the Saguinine gammaherpesvirus 1 (SgGHV-1).</title>
        <authorList>
            <person name="Marti-Carreras J."/>
            <person name="Maes P."/>
        </authorList>
    </citation>
    <scope>NUCLEOTIDE SEQUENCE</scope>
    <source>
        <strain evidence="7">S338D</strain>
    </source>
</reference>
<evidence type="ECO:0000256" key="4">
    <source>
        <dbReference type="ARBA" id="ARBA00022844"/>
    </source>
</evidence>
<evidence type="ECO:0000256" key="1">
    <source>
        <dbReference type="ARBA" id="ARBA00022561"/>
    </source>
</evidence>
<name>A0A9Q8QXW1_9GAMA</name>
<proteinExistence type="predicted"/>
<dbReference type="InterPro" id="IPR007640">
    <property type="entry name" value="UL17-like"/>
</dbReference>
<evidence type="ECO:0000256" key="6">
    <source>
        <dbReference type="ARBA" id="ARBA00023219"/>
    </source>
</evidence>
<evidence type="ECO:0000256" key="3">
    <source>
        <dbReference type="ARBA" id="ARBA00022612"/>
    </source>
</evidence>
<keyword evidence="2" id="KW-1048">Host nucleus</keyword>
<dbReference type="EMBL" id="OK337614">
    <property type="protein sequence ID" value="UNP64490.1"/>
    <property type="molecule type" value="Genomic_DNA"/>
</dbReference>
<dbReference type="Proteomes" id="UP001142430">
    <property type="component" value="Segment"/>
</dbReference>
<keyword evidence="3" id="KW-1188">Viral release from host cell</keyword>
<evidence type="ECO:0000256" key="2">
    <source>
        <dbReference type="ARBA" id="ARBA00022562"/>
    </source>
</evidence>
<dbReference type="GO" id="GO:0019028">
    <property type="term" value="C:viral capsid"/>
    <property type="evidence" value="ECO:0007669"/>
    <property type="project" value="UniProtKB-KW"/>
</dbReference>